<dbReference type="Proteomes" id="UP000663891">
    <property type="component" value="Unassembled WGS sequence"/>
</dbReference>
<dbReference type="PROSITE" id="PS51996">
    <property type="entry name" value="TR_MART"/>
    <property type="match status" value="1"/>
</dbReference>
<keyword evidence="1" id="KW-0677">Repeat</keyword>
<evidence type="ECO:0000313" key="3">
    <source>
        <dbReference type="EMBL" id="CAF0776970.1"/>
    </source>
</evidence>
<dbReference type="SUPFAM" id="SSF48452">
    <property type="entry name" value="TPR-like"/>
    <property type="match status" value="1"/>
</dbReference>
<evidence type="ECO:0000313" key="4">
    <source>
        <dbReference type="EMBL" id="CAF3913103.1"/>
    </source>
</evidence>
<dbReference type="PANTHER" id="PTHR24104:SF25">
    <property type="entry name" value="PROTEIN LIN-41"/>
    <property type="match status" value="1"/>
</dbReference>
<name>A0A813R6Z5_9BILA</name>
<dbReference type="OrthoDB" id="9987661at2759"/>
<dbReference type="AlphaFoldDB" id="A0A813R6Z5"/>
<dbReference type="InterPro" id="IPR011042">
    <property type="entry name" value="6-blade_b-propeller_TolB-like"/>
</dbReference>
<dbReference type="InterPro" id="IPR001258">
    <property type="entry name" value="NHL_repeat"/>
</dbReference>
<evidence type="ECO:0000256" key="1">
    <source>
        <dbReference type="ARBA" id="ARBA00022737"/>
    </source>
</evidence>
<feature type="repeat" description="NHL" evidence="2">
    <location>
        <begin position="876"/>
        <end position="912"/>
    </location>
</feature>
<organism evidence="3 5">
    <name type="scientific">Adineta steineri</name>
    <dbReference type="NCBI Taxonomy" id="433720"/>
    <lineage>
        <taxon>Eukaryota</taxon>
        <taxon>Metazoa</taxon>
        <taxon>Spiralia</taxon>
        <taxon>Gnathifera</taxon>
        <taxon>Rotifera</taxon>
        <taxon>Eurotatoria</taxon>
        <taxon>Bdelloidea</taxon>
        <taxon>Adinetida</taxon>
        <taxon>Adinetidae</taxon>
        <taxon>Adineta</taxon>
    </lineage>
</organism>
<accession>A0A813R6Z5</accession>
<dbReference type="SUPFAM" id="SSF63825">
    <property type="entry name" value="YWTD domain"/>
    <property type="match status" value="1"/>
</dbReference>
<protein>
    <submittedName>
        <fullName evidence="3">Uncharacterized protein</fullName>
    </submittedName>
</protein>
<dbReference type="Proteomes" id="UP000663881">
    <property type="component" value="Unassembled WGS sequence"/>
</dbReference>
<evidence type="ECO:0000256" key="2">
    <source>
        <dbReference type="PROSITE-ProRule" id="PRU00504"/>
    </source>
</evidence>
<dbReference type="Pfam" id="PF01436">
    <property type="entry name" value="NHL"/>
    <property type="match status" value="2"/>
</dbReference>
<dbReference type="Pfam" id="PF13424">
    <property type="entry name" value="TPR_12"/>
    <property type="match status" value="1"/>
</dbReference>
<dbReference type="EMBL" id="CAJOAY010002027">
    <property type="protein sequence ID" value="CAF3913103.1"/>
    <property type="molecule type" value="Genomic_DNA"/>
</dbReference>
<dbReference type="CDD" id="cd05819">
    <property type="entry name" value="NHL"/>
    <property type="match status" value="1"/>
</dbReference>
<dbReference type="SUPFAM" id="SSF56399">
    <property type="entry name" value="ADP-ribosylation"/>
    <property type="match status" value="1"/>
</dbReference>
<dbReference type="Gene3D" id="1.25.40.10">
    <property type="entry name" value="Tetratricopeptide repeat domain"/>
    <property type="match status" value="1"/>
</dbReference>
<sequence>MATAVLPYHNFYTNTDDKCLEIFSLIWLDANVNVKDSRETEVKLRSIINHIKKFQDVKQCQQYIEQTSQKDRLVIIVSGRLGQEIVPYIHQLRQVISIYVYCMDKKNNEQWALKFAKVKPVVVDLDELVSQITADHKIQKKIEEPLSINIFTTNVSAGKSTTGVNGQFVFSQILVDCLLQLKCTGTDENELIHCCYNEYKGNHSKLNNLREFEDAYLPDKVLWWYTRESFFYKILNAALRTQNIHMIFLFRAYICDIYCQLQKYQSERRLQVYRSQLMSIDELNSLKQNIGQFISVNSFFSTSDDRPTALFLLGDVTTPIDLERVLFEIDADPNIVTTKPFADIREHSYFPNESEVLFMIGSIFRLNNINRNDDQIWIIKMTLCNDDEHDLKQVFMYMKRQIESGEMHLRILGNVLWEMGKFDLAEKYFTRSLQQLSSKDPLRISLYEDLGKLASQRGDYDMSMKWRQKLLTFKEENPLATNVYVNKINNAIDEPDKMHVAPHDGYSIKKMKEFIARYGPYLRTTLQVTQILSKLGSLVIPQLSSVPRAVSSGVDTILPTPDKQKEMEQQLNLVQKLLDRADNTSHGVLLQGSDLREVETYLNVVDNKRQSIFDNHIDIYPKWKQHGITVAGGNARGNQLNQLSFPHGIYVDDDRQTIYIADCGNHRIVGWKHGATDGHVVAGGGRKGNRNDLLNCPTDVIVDKKNDSIIICDKKNRRVVRWSRQNGTNGETIISGIHCSRLTIDKNENLYVSNCVKNEVRRWKQGTTVASENREQNHLTKLNWPTHIFVDEDHSIYISDTNNHRVMKWMKGAKEGIVVAGGKGKGDSLSQLYYPQGVIVDHLGSVYVADSYNDRIMRWCKESKEGSIVVGRNGTGKQPNQLNYPMGLSFDVEGNLYVADQFNHRIQKFEIDLN</sequence>
<dbReference type="GO" id="GO:0008270">
    <property type="term" value="F:zinc ion binding"/>
    <property type="evidence" value="ECO:0007669"/>
    <property type="project" value="UniProtKB-KW"/>
</dbReference>
<evidence type="ECO:0000313" key="5">
    <source>
        <dbReference type="Proteomes" id="UP000663891"/>
    </source>
</evidence>
<dbReference type="InterPro" id="IPR050952">
    <property type="entry name" value="TRIM-NHL_E3_ligases"/>
</dbReference>
<dbReference type="InterPro" id="IPR011990">
    <property type="entry name" value="TPR-like_helical_dom_sf"/>
</dbReference>
<feature type="repeat" description="NHL" evidence="2">
    <location>
        <begin position="636"/>
        <end position="669"/>
    </location>
</feature>
<dbReference type="Gene3D" id="3.90.176.10">
    <property type="entry name" value="Toxin ADP-ribosyltransferase, Chain A, domain 1"/>
    <property type="match status" value="1"/>
</dbReference>
<dbReference type="Gene3D" id="2.120.10.30">
    <property type="entry name" value="TolB, C-terminal domain"/>
    <property type="match status" value="2"/>
</dbReference>
<dbReference type="PROSITE" id="PS51125">
    <property type="entry name" value="NHL"/>
    <property type="match status" value="2"/>
</dbReference>
<dbReference type="PANTHER" id="PTHR24104">
    <property type="entry name" value="E3 UBIQUITIN-PROTEIN LIGASE NHLRC1-RELATED"/>
    <property type="match status" value="1"/>
</dbReference>
<comment type="caution">
    <text evidence="3">The sequence shown here is derived from an EMBL/GenBank/DDBJ whole genome shotgun (WGS) entry which is preliminary data.</text>
</comment>
<dbReference type="EMBL" id="CAJNON010000013">
    <property type="protein sequence ID" value="CAF0776970.1"/>
    <property type="molecule type" value="Genomic_DNA"/>
</dbReference>
<proteinExistence type="predicted"/>
<gene>
    <name evidence="4" type="ORF">OKA104_LOCUS24834</name>
    <name evidence="3" type="ORF">VCS650_LOCUS2706</name>
</gene>
<reference evidence="3" key="1">
    <citation type="submission" date="2021-02" db="EMBL/GenBank/DDBJ databases">
        <authorList>
            <person name="Nowell W R."/>
        </authorList>
    </citation>
    <scope>NUCLEOTIDE SEQUENCE</scope>
</reference>